<evidence type="ECO:0000313" key="2">
    <source>
        <dbReference type="Proteomes" id="UP000315389"/>
    </source>
</evidence>
<gene>
    <name evidence="1" type="ORF">FB461_0719</name>
</gene>
<reference evidence="1 2" key="1">
    <citation type="submission" date="2019-06" db="EMBL/GenBank/DDBJ databases">
        <title>Sequencing the genomes of 1000 actinobacteria strains.</title>
        <authorList>
            <person name="Klenk H.-P."/>
        </authorList>
    </citation>
    <scope>NUCLEOTIDE SEQUENCE [LARGE SCALE GENOMIC DNA]</scope>
    <source>
        <strain evidence="1 2">DSM 4813</strain>
    </source>
</reference>
<comment type="caution">
    <text evidence="1">The sequence shown here is derived from an EMBL/GenBank/DDBJ whole genome shotgun (WGS) entry which is preliminary data.</text>
</comment>
<keyword evidence="2" id="KW-1185">Reference proteome</keyword>
<proteinExistence type="predicted"/>
<protein>
    <submittedName>
        <fullName evidence="1">Uncharacterized protein</fullName>
    </submittedName>
</protein>
<dbReference type="AlphaFoldDB" id="A0A542ZV31"/>
<organism evidence="1 2">
    <name type="scientific">Rarobacter faecitabidus</name>
    <dbReference type="NCBI Taxonomy" id="13243"/>
    <lineage>
        <taxon>Bacteria</taxon>
        <taxon>Bacillati</taxon>
        <taxon>Actinomycetota</taxon>
        <taxon>Actinomycetes</taxon>
        <taxon>Micrococcales</taxon>
        <taxon>Rarobacteraceae</taxon>
        <taxon>Rarobacter</taxon>
    </lineage>
</organism>
<dbReference type="EMBL" id="VFOS01000001">
    <property type="protein sequence ID" value="TQL64225.1"/>
    <property type="molecule type" value="Genomic_DNA"/>
</dbReference>
<sequence length="180" mass="19631">MPLTNVVARVADSAATPGLRAHALSEHCPPGAVIGDTSAAWIRYADIGSKLAGLIPKDASIKHWREIHRGPVTCLYPAARTRPIVRSTMDCSLRQTRFRAGDLQQVKSSLGKPLLVTSPERTVLDLLCVVRGSAIFAALSAFQNDGVDLNAVAQRLESMQRWRGRLQGIATLEAFRYWNG</sequence>
<dbReference type="Proteomes" id="UP000315389">
    <property type="component" value="Unassembled WGS sequence"/>
</dbReference>
<evidence type="ECO:0000313" key="1">
    <source>
        <dbReference type="EMBL" id="TQL64225.1"/>
    </source>
</evidence>
<name>A0A542ZV31_RARFA</name>
<accession>A0A542ZV31</accession>